<organism evidence="2 3">
    <name type="scientific">Phaeosphaeria nodorum (strain SN15 / ATCC MYA-4574 / FGSC 10173)</name>
    <name type="common">Glume blotch fungus</name>
    <name type="synonym">Parastagonospora nodorum</name>
    <dbReference type="NCBI Taxonomy" id="321614"/>
    <lineage>
        <taxon>Eukaryota</taxon>
        <taxon>Fungi</taxon>
        <taxon>Dikarya</taxon>
        <taxon>Ascomycota</taxon>
        <taxon>Pezizomycotina</taxon>
        <taxon>Dothideomycetes</taxon>
        <taxon>Pleosporomycetidae</taxon>
        <taxon>Pleosporales</taxon>
        <taxon>Pleosporineae</taxon>
        <taxon>Phaeosphaeriaceae</taxon>
        <taxon>Parastagonospora</taxon>
    </lineage>
</organism>
<gene>
    <name evidence="2" type="ORF">JI435_132460</name>
</gene>
<feature type="region of interest" description="Disordered" evidence="1">
    <location>
        <begin position="37"/>
        <end position="258"/>
    </location>
</feature>
<name>A0A7U2ICL6_PHANO</name>
<keyword evidence="3" id="KW-1185">Reference proteome</keyword>
<feature type="compositionally biased region" description="Basic and acidic residues" evidence="1">
    <location>
        <begin position="95"/>
        <end position="106"/>
    </location>
</feature>
<feature type="compositionally biased region" description="Basic and acidic residues" evidence="1">
    <location>
        <begin position="146"/>
        <end position="161"/>
    </location>
</feature>
<proteinExistence type="predicted"/>
<protein>
    <submittedName>
        <fullName evidence="2">Uncharacterized protein</fullName>
    </submittedName>
</protein>
<dbReference type="AlphaFoldDB" id="A0A7U2ICL6"/>
<evidence type="ECO:0000313" key="2">
    <source>
        <dbReference type="EMBL" id="QRD07359.1"/>
    </source>
</evidence>
<evidence type="ECO:0000313" key="3">
    <source>
        <dbReference type="Proteomes" id="UP000663193"/>
    </source>
</evidence>
<dbReference type="Proteomes" id="UP000663193">
    <property type="component" value="Chromosome 22"/>
</dbReference>
<sequence length="258" mass="28061">MPSSYPYSSGGKYGIRSKYGTSSISHSCDYDDLDSAYGSSSKTSSLYGGSSFKYAGSEFDTDYDYKSSGYKSRYGAMPYDDETTSRSSKSSYGRTDSRPDYERTADYDPVEVTEYDDSRIGGYSTNSNATLRRPATARGISPPCSDAERPRRQHSYSDHRSVSPLGSSRFENRSDYSSRPLGRSSTVRETPSYGDDGYYGKSDTTSGYKGAGLSRSNAVRGRGLSATNARGFGSSTGYSSSSRSGSSAKKYGTDYDLY</sequence>
<dbReference type="VEuPathDB" id="FungiDB:JI435_132460"/>
<dbReference type="KEGG" id="pno:SNOG_13246"/>
<dbReference type="OrthoDB" id="3693861at2759"/>
<evidence type="ECO:0000256" key="1">
    <source>
        <dbReference type="SAM" id="MobiDB-lite"/>
    </source>
</evidence>
<accession>A0A7U2ICL6</accession>
<reference evidence="3" key="1">
    <citation type="journal article" date="2021" name="BMC Genomics">
        <title>Chromosome-level genome assembly and manually-curated proteome of model necrotroph Parastagonospora nodorum Sn15 reveals a genome-wide trove of candidate effector homologs, and redundancy of virulence-related functions within an accessory chromosome.</title>
        <authorList>
            <person name="Bertazzoni S."/>
            <person name="Jones D.A.B."/>
            <person name="Phan H.T."/>
            <person name="Tan K.-C."/>
            <person name="Hane J.K."/>
        </authorList>
    </citation>
    <scope>NUCLEOTIDE SEQUENCE [LARGE SCALE GENOMIC DNA]</scope>
    <source>
        <strain evidence="3">SN15 / ATCC MYA-4574 / FGSC 10173)</strain>
    </source>
</reference>
<feature type="compositionally biased region" description="Low complexity" evidence="1">
    <location>
        <begin position="37"/>
        <end position="51"/>
    </location>
</feature>
<feature type="compositionally biased region" description="Polar residues" evidence="1">
    <location>
        <begin position="85"/>
        <end position="94"/>
    </location>
</feature>
<dbReference type="EMBL" id="CP069044">
    <property type="protein sequence ID" value="QRD07359.1"/>
    <property type="molecule type" value="Genomic_DNA"/>
</dbReference>
<feature type="compositionally biased region" description="Low complexity" evidence="1">
    <location>
        <begin position="231"/>
        <end position="247"/>
    </location>
</feature>
<dbReference type="RefSeq" id="XP_001803457.1">
    <property type="nucleotide sequence ID" value="XM_001803405.1"/>
</dbReference>